<evidence type="ECO:0000256" key="3">
    <source>
        <dbReference type="ARBA" id="ARBA00022741"/>
    </source>
</evidence>
<dbReference type="SUPFAM" id="SSF56801">
    <property type="entry name" value="Acetyl-CoA synthetase-like"/>
    <property type="match status" value="1"/>
</dbReference>
<dbReference type="EMBL" id="BARS01025728">
    <property type="protein sequence ID" value="GAG07473.1"/>
    <property type="molecule type" value="Genomic_DNA"/>
</dbReference>
<keyword evidence="3" id="KW-0547">Nucleotide-binding</keyword>
<proteinExistence type="inferred from homology"/>
<dbReference type="Gene3D" id="3.30.300.30">
    <property type="match status" value="1"/>
</dbReference>
<dbReference type="AlphaFoldDB" id="X0V4S9"/>
<comment type="similarity">
    <text evidence="1">Belongs to the ATP-dependent AMP-binding enzyme family.</text>
</comment>
<dbReference type="GO" id="GO:0005524">
    <property type="term" value="F:ATP binding"/>
    <property type="evidence" value="ECO:0007669"/>
    <property type="project" value="UniProtKB-KW"/>
</dbReference>
<protein>
    <recommendedName>
        <fullName evidence="5">AMP-binding enzyme C-terminal domain-containing protein</fullName>
    </recommendedName>
</protein>
<dbReference type="GO" id="GO:0004467">
    <property type="term" value="F:long-chain fatty acid-CoA ligase activity"/>
    <property type="evidence" value="ECO:0007669"/>
    <property type="project" value="TreeGrafter"/>
</dbReference>
<organism evidence="6">
    <name type="scientific">marine sediment metagenome</name>
    <dbReference type="NCBI Taxonomy" id="412755"/>
    <lineage>
        <taxon>unclassified sequences</taxon>
        <taxon>metagenomes</taxon>
        <taxon>ecological metagenomes</taxon>
    </lineage>
</organism>
<feature type="non-terminal residue" evidence="6">
    <location>
        <position position="1"/>
    </location>
</feature>
<feature type="domain" description="AMP-binding enzyme C-terminal" evidence="5">
    <location>
        <begin position="51"/>
        <end position="127"/>
    </location>
</feature>
<comment type="caution">
    <text evidence="6">The sequence shown here is derived from an EMBL/GenBank/DDBJ whole genome shotgun (WGS) entry which is preliminary data.</text>
</comment>
<gene>
    <name evidence="6" type="ORF">S01H1_40618</name>
</gene>
<evidence type="ECO:0000259" key="5">
    <source>
        <dbReference type="Pfam" id="PF13193"/>
    </source>
</evidence>
<keyword evidence="2" id="KW-0436">Ligase</keyword>
<dbReference type="PANTHER" id="PTHR43107:SF15">
    <property type="entry name" value="FATTY ACID TRANSPORT PROTEIN 3, ISOFORM A"/>
    <property type="match status" value="1"/>
</dbReference>
<sequence length="157" mass="18025">STSRIQKAPDGRSWFLSGDLATKDENGWYFFVDRKKDSIRRSGENIAAWSIERVINQLDKVLESAAYGIKGHQVGEDYAEDEVMAAVVLKPGETMTPEELLDYVQGKLAYFQVPRFIDFVDALPKSEVHRIMKRFLKERGVTETTYDRVKAGYELKR</sequence>
<dbReference type="GO" id="GO:0005324">
    <property type="term" value="F:long-chain fatty acid transmembrane transporter activity"/>
    <property type="evidence" value="ECO:0007669"/>
    <property type="project" value="TreeGrafter"/>
</dbReference>
<name>X0V4S9_9ZZZZ</name>
<evidence type="ECO:0000256" key="4">
    <source>
        <dbReference type="ARBA" id="ARBA00022840"/>
    </source>
</evidence>
<dbReference type="PANTHER" id="PTHR43107">
    <property type="entry name" value="LONG-CHAIN FATTY ACID TRANSPORT PROTEIN"/>
    <property type="match status" value="1"/>
</dbReference>
<accession>X0V4S9</accession>
<dbReference type="GO" id="GO:0005886">
    <property type="term" value="C:plasma membrane"/>
    <property type="evidence" value="ECO:0007669"/>
    <property type="project" value="TreeGrafter"/>
</dbReference>
<dbReference type="InterPro" id="IPR042099">
    <property type="entry name" value="ANL_N_sf"/>
</dbReference>
<dbReference type="InterPro" id="IPR025110">
    <property type="entry name" value="AMP-bd_C"/>
</dbReference>
<keyword evidence="4" id="KW-0067">ATP-binding</keyword>
<reference evidence="6" key="1">
    <citation type="journal article" date="2014" name="Front. Microbiol.">
        <title>High frequency of phylogenetically diverse reductive dehalogenase-homologous genes in deep subseafloor sedimentary metagenomes.</title>
        <authorList>
            <person name="Kawai M."/>
            <person name="Futagami T."/>
            <person name="Toyoda A."/>
            <person name="Takaki Y."/>
            <person name="Nishi S."/>
            <person name="Hori S."/>
            <person name="Arai W."/>
            <person name="Tsubouchi T."/>
            <person name="Morono Y."/>
            <person name="Uchiyama I."/>
            <person name="Ito T."/>
            <person name="Fujiyama A."/>
            <person name="Inagaki F."/>
            <person name="Takami H."/>
        </authorList>
    </citation>
    <scope>NUCLEOTIDE SEQUENCE</scope>
    <source>
        <strain evidence="6">Expedition CK06-06</strain>
    </source>
</reference>
<evidence type="ECO:0000256" key="2">
    <source>
        <dbReference type="ARBA" id="ARBA00022598"/>
    </source>
</evidence>
<evidence type="ECO:0000256" key="1">
    <source>
        <dbReference type="ARBA" id="ARBA00006432"/>
    </source>
</evidence>
<evidence type="ECO:0000313" key="6">
    <source>
        <dbReference type="EMBL" id="GAG07473.1"/>
    </source>
</evidence>
<dbReference type="Gene3D" id="3.40.50.12780">
    <property type="entry name" value="N-terminal domain of ligase-like"/>
    <property type="match status" value="1"/>
</dbReference>
<dbReference type="Pfam" id="PF13193">
    <property type="entry name" value="AMP-binding_C"/>
    <property type="match status" value="1"/>
</dbReference>
<dbReference type="GO" id="GO:0044539">
    <property type="term" value="P:long-chain fatty acid import into cell"/>
    <property type="evidence" value="ECO:0007669"/>
    <property type="project" value="TreeGrafter"/>
</dbReference>
<dbReference type="InterPro" id="IPR045851">
    <property type="entry name" value="AMP-bd_C_sf"/>
</dbReference>